<evidence type="ECO:0000313" key="13">
    <source>
        <dbReference type="Proteomes" id="UP001451303"/>
    </source>
</evidence>
<dbReference type="PROSITE" id="PS50082">
    <property type="entry name" value="WD_REPEATS_2"/>
    <property type="match status" value="3"/>
</dbReference>
<evidence type="ECO:0000256" key="8">
    <source>
        <dbReference type="ARBA" id="ARBA00022694"/>
    </source>
</evidence>
<organism evidence="12 13">
    <name type="scientific">Neurospora intermedia</name>
    <dbReference type="NCBI Taxonomy" id="5142"/>
    <lineage>
        <taxon>Eukaryota</taxon>
        <taxon>Fungi</taxon>
        <taxon>Dikarya</taxon>
        <taxon>Ascomycota</taxon>
        <taxon>Pezizomycotina</taxon>
        <taxon>Sordariomycetes</taxon>
        <taxon>Sordariomycetidae</taxon>
        <taxon>Sordariales</taxon>
        <taxon>Sordariaceae</taxon>
        <taxon>Neurospora</taxon>
    </lineage>
</organism>
<dbReference type="InterPro" id="IPR037289">
    <property type="entry name" value="Elp2"/>
</dbReference>
<comment type="subcellular location">
    <subcellularLocation>
        <location evidence="2">Cytoplasm</location>
    </subcellularLocation>
    <subcellularLocation>
        <location evidence="1">Nucleus</location>
    </subcellularLocation>
</comment>
<comment type="pathway">
    <text evidence="3">tRNA modification; 5-methoxycarbonylmethyl-2-thiouridine-tRNA biosynthesis.</text>
</comment>
<feature type="repeat" description="WD" evidence="11">
    <location>
        <begin position="211"/>
        <end position="260"/>
    </location>
</feature>
<evidence type="ECO:0000256" key="10">
    <source>
        <dbReference type="ARBA" id="ARBA00023242"/>
    </source>
</evidence>
<dbReference type="Pfam" id="PF00400">
    <property type="entry name" value="WD40"/>
    <property type="match status" value="5"/>
</dbReference>
<evidence type="ECO:0000256" key="3">
    <source>
        <dbReference type="ARBA" id="ARBA00005043"/>
    </source>
</evidence>
<dbReference type="Gene3D" id="2.130.10.10">
    <property type="entry name" value="YVTN repeat-like/Quinoprotein amine dehydrogenase"/>
    <property type="match status" value="4"/>
</dbReference>
<keyword evidence="7 11" id="KW-0853">WD repeat</keyword>
<dbReference type="PANTHER" id="PTHR44111:SF1">
    <property type="entry name" value="ELONGATOR COMPLEX PROTEIN 2"/>
    <property type="match status" value="1"/>
</dbReference>
<keyword evidence="6" id="KW-0963">Cytoplasm</keyword>
<dbReference type="InterPro" id="IPR036322">
    <property type="entry name" value="WD40_repeat_dom_sf"/>
</dbReference>
<feature type="repeat" description="WD" evidence="11">
    <location>
        <begin position="53"/>
        <end position="99"/>
    </location>
</feature>
<dbReference type="EMBL" id="JAVLET010000020">
    <property type="protein sequence ID" value="KAL0464974.1"/>
    <property type="molecule type" value="Genomic_DNA"/>
</dbReference>
<evidence type="ECO:0000313" key="12">
    <source>
        <dbReference type="EMBL" id="KAL0464974.1"/>
    </source>
</evidence>
<gene>
    <name evidence="12" type="ORF">QR685DRAFT_486120</name>
</gene>
<evidence type="ECO:0000256" key="4">
    <source>
        <dbReference type="ARBA" id="ARBA00005881"/>
    </source>
</evidence>
<dbReference type="SMART" id="SM00320">
    <property type="entry name" value="WD40"/>
    <property type="match status" value="11"/>
</dbReference>
<protein>
    <recommendedName>
        <fullName evidence="5">Elongator complex protein 2</fullName>
    </recommendedName>
</protein>
<evidence type="ECO:0000256" key="6">
    <source>
        <dbReference type="ARBA" id="ARBA00022490"/>
    </source>
</evidence>
<evidence type="ECO:0000256" key="9">
    <source>
        <dbReference type="ARBA" id="ARBA00022737"/>
    </source>
</evidence>
<evidence type="ECO:0000256" key="1">
    <source>
        <dbReference type="ARBA" id="ARBA00004123"/>
    </source>
</evidence>
<dbReference type="InterPro" id="IPR001680">
    <property type="entry name" value="WD40_rpt"/>
</dbReference>
<dbReference type="Proteomes" id="UP001451303">
    <property type="component" value="Unassembled WGS sequence"/>
</dbReference>
<dbReference type="SUPFAM" id="SSF50978">
    <property type="entry name" value="WD40 repeat-like"/>
    <property type="match status" value="2"/>
</dbReference>
<evidence type="ECO:0000256" key="11">
    <source>
        <dbReference type="PROSITE-ProRule" id="PRU00221"/>
    </source>
</evidence>
<keyword evidence="9" id="KW-0677">Repeat</keyword>
<dbReference type="PRINTS" id="PR00320">
    <property type="entry name" value="GPROTEINBRPT"/>
</dbReference>
<proteinExistence type="inferred from homology"/>
<evidence type="ECO:0000256" key="5">
    <source>
        <dbReference type="ARBA" id="ARBA00020267"/>
    </source>
</evidence>
<reference evidence="12 13" key="1">
    <citation type="submission" date="2023-09" db="EMBL/GenBank/DDBJ databases">
        <title>Multi-omics analysis of a traditional fermented food reveals byproduct-associated fungal strains for waste-to-food upcycling.</title>
        <authorList>
            <consortium name="Lawrence Berkeley National Laboratory"/>
            <person name="Rekdal V.M."/>
            <person name="Villalobos-Escobedo J.M."/>
            <person name="Rodriguez-Valeron N."/>
            <person name="Garcia M.O."/>
            <person name="Vasquez D.P."/>
            <person name="Damayanti I."/>
            <person name="Sorensen P.M."/>
            <person name="Baidoo E.E."/>
            <person name="De Carvalho A.C."/>
            <person name="Riley R."/>
            <person name="Lipzen A."/>
            <person name="He G."/>
            <person name="Yan M."/>
            <person name="Haridas S."/>
            <person name="Daum C."/>
            <person name="Yoshinaga Y."/>
            <person name="Ng V."/>
            <person name="Grigoriev I.V."/>
            <person name="Munk R."/>
            <person name="Nuraida L."/>
            <person name="Wijaya C.H."/>
            <person name="Morales P.-C."/>
            <person name="Keasling J.D."/>
        </authorList>
    </citation>
    <scope>NUCLEOTIDE SEQUENCE [LARGE SCALE GENOMIC DNA]</scope>
    <source>
        <strain evidence="12 13">FGSC 2613</strain>
    </source>
</reference>
<comment type="similarity">
    <text evidence="4">Belongs to the WD repeat ELP2 family.</text>
</comment>
<dbReference type="PROSITE" id="PS50294">
    <property type="entry name" value="WD_REPEATS_REGION"/>
    <property type="match status" value="1"/>
</dbReference>
<name>A0ABR3CX06_NEUIN</name>
<comment type="caution">
    <text evidence="12">The sequence shown here is derived from an EMBL/GenBank/DDBJ whole genome shotgun (WGS) entry which is preliminary data.</text>
</comment>
<evidence type="ECO:0000256" key="7">
    <source>
        <dbReference type="ARBA" id="ARBA00022574"/>
    </source>
</evidence>
<keyword evidence="10" id="KW-0539">Nucleus</keyword>
<dbReference type="InterPro" id="IPR020472">
    <property type="entry name" value="WD40_PAC1"/>
</dbReference>
<accession>A0ABR3CX06</accession>
<evidence type="ECO:0000256" key="2">
    <source>
        <dbReference type="ARBA" id="ARBA00004496"/>
    </source>
</evidence>
<dbReference type="PANTHER" id="PTHR44111">
    <property type="entry name" value="ELONGATOR COMPLEX PROTEIN 2"/>
    <property type="match status" value="1"/>
</dbReference>
<keyword evidence="8" id="KW-0819">tRNA processing</keyword>
<dbReference type="InterPro" id="IPR015943">
    <property type="entry name" value="WD40/YVTN_repeat-like_dom_sf"/>
</dbReference>
<keyword evidence="13" id="KW-1185">Reference proteome</keyword>
<feature type="repeat" description="WD" evidence="11">
    <location>
        <begin position="421"/>
        <end position="451"/>
    </location>
</feature>
<sequence>MTETAIDPRYLSAGANRYAAAADWAENGLVAFGADINVCLWNPSNTVGISQILSGHTAHVRAVKFLPRLQDEKSTYLVSGGDDQSLRVWALDSETGAATCVQTLQEHTAPINYLAALKIPVGSTKRRIFVSGAADSTVKVWFVDVSSGQTTLLQTIKTAKKYFPLALALSPLNDEGTSLILAVAGTTNIIQVFTASTVDDNQLEFTPQATLPGHENWIRSLDFIREKPKSEAESDILLASASQDKYIRIWRIHQGSALSMPTSAASDASAAAAALTPGPANKIHKIKVEGADPVTNKYCIMFEALLLGHEDWIYTARWCRSPTSTTSDSGEGTLQLLSASADNSLSIWESDPESGIWITVARLGEVSREKGATTATGSIGGFWTGMWSPSGTTVITLGRTGSWRRWDWDSNDQAWKQNFAVSGHTRAVTGISWSRNGVYLLSTSSDQTTRLHAEWATNPSLTTYPSKRTWHEMARPQIHGYDLNCIDSLSSTSFVSGADEKLMRVFTEPKAVARMLNRLTGTSSSLSSSDFDSLPADAANIPVLGLSNKAIDVIDDDADASAAAGGNPDGGRGGDVTMQDRENMLDPASMVRKSALEIDHPPFEESLSRHTLWPEVEKLYGHGYEISCLAVSHPSSSSSSSDQQEKEKETHLIASACRAASLNHAVIRLFETDKWTELRPPLKAHTSTIHRLRFSSDNTYLLSVGKDRQWAVFQRDPQSSAGYTLLQLNPKGHSRMILDAAWAPKKRSSSSSSVDVFATAGRDKAVKVWVRKSSPQQQVEEGEENLEKKKKKEEEAFTLRLSVTEDQPITALDFASEPLASSEEDGSVSNTYLLAVGTESGKLSVLAIKVSGDGSEVSVAETYKVGEQLWLPKAVMQLAWRPRVRKGAEGEDDTSGKQARELAIAGEDGSLRIYEFSL</sequence>